<organism evidence="2 3">
    <name type="scientific">Mycobacteroides chelonae</name>
    <name type="common">Mycobacterium chelonae</name>
    <dbReference type="NCBI Taxonomy" id="1774"/>
    <lineage>
        <taxon>Bacteria</taxon>
        <taxon>Bacillati</taxon>
        <taxon>Actinomycetota</taxon>
        <taxon>Actinomycetes</taxon>
        <taxon>Mycobacteriales</taxon>
        <taxon>Mycobacteriaceae</taxon>
        <taxon>Mycobacteroides</taxon>
    </lineage>
</organism>
<evidence type="ECO:0000256" key="1">
    <source>
        <dbReference type="SAM" id="MobiDB-lite"/>
    </source>
</evidence>
<dbReference type="EMBL" id="MLIS01000001">
    <property type="protein sequence ID" value="OHU77784.1"/>
    <property type="molecule type" value="Genomic_DNA"/>
</dbReference>
<evidence type="ECO:0000313" key="2">
    <source>
        <dbReference type="EMBL" id="OHU77784.1"/>
    </source>
</evidence>
<name>A0A1S1LYB5_MYCCH</name>
<keyword evidence="3" id="KW-1185">Reference proteome</keyword>
<accession>A0A1S1LYB5</accession>
<comment type="caution">
    <text evidence="2">The sequence shown here is derived from an EMBL/GenBank/DDBJ whole genome shotgun (WGS) entry which is preliminary data.</text>
</comment>
<protein>
    <submittedName>
        <fullName evidence="2">Uncharacterized protein</fullName>
    </submittedName>
</protein>
<reference evidence="2 3" key="1">
    <citation type="submission" date="2016-10" db="EMBL/GenBank/DDBJ databases">
        <title>Evaluation of Human, Veterinary and Environmental Mycobacterium chelonae Isolates by Core Genome Phylogenomic Analysis, Targeted Gene Comparison, and Anti-microbial Susceptibility Patterns: A Tale of Mistaken Identities.</title>
        <authorList>
            <person name="Fogelson S.B."/>
            <person name="Camus A.C."/>
            <person name="Lorenz W."/>
            <person name="Vasireddy R."/>
            <person name="Vasireddy S."/>
            <person name="Smith T."/>
            <person name="Brown-Elliott B.A."/>
            <person name="Wallace R.J.Jr."/>
            <person name="Hasan N.A."/>
            <person name="Reischl U."/>
            <person name="Sanchez S."/>
        </authorList>
    </citation>
    <scope>NUCLEOTIDE SEQUENCE [LARGE SCALE GENOMIC DNA]</scope>
    <source>
        <strain evidence="2 3">15518</strain>
    </source>
</reference>
<dbReference type="AlphaFoldDB" id="A0A1S1LYB5"/>
<proteinExistence type="predicted"/>
<sequence>MLGAGGECRPDFGLPVQSAIRVERAAMFPPAMRSAVRAGGPAVLHAAAHNRAPDDGAGRHPPLIDSGH</sequence>
<feature type="region of interest" description="Disordered" evidence="1">
    <location>
        <begin position="46"/>
        <end position="68"/>
    </location>
</feature>
<evidence type="ECO:0000313" key="3">
    <source>
        <dbReference type="Proteomes" id="UP000179441"/>
    </source>
</evidence>
<gene>
    <name evidence="2" type="ORF">BKG84_04640</name>
</gene>
<dbReference type="Proteomes" id="UP000179441">
    <property type="component" value="Unassembled WGS sequence"/>
</dbReference>